<proteinExistence type="predicted"/>
<geneLocation type="plasmid" evidence="1 2">
    <name>pHB5018d</name>
</geneLocation>
<dbReference type="Proteomes" id="UP000596099">
    <property type="component" value="Plasmid pHB5018d"/>
</dbReference>
<accession>A0A7R7YJY5</accession>
<sequence>MYDLFMGRWELERAWDLLEEGDLLEALEHAERAYRRHPKDPEARFLYGYLRFTSDGAYEGLRLMELGAKAMGGEACAELWRIYGAEFPAHLLDLARFLERRGLPLPGDTAWAEAVLEEQGLPPEVAREVERWLYQEDIPSLEGFFRKRPSPYPGYLLVRLYLARGAFLRAQGLAGELGEAWGGDWRVELARLLARFPQEGPSLAEEARPLLARRPKDPHLAEGLALLALGVGEGRVALELDRAFDPPLRARFPHLEEPLEAEEEGRPLVPLGLFLSPGRADVSPPPFAWEAFRSWLPRLGLGELTLWGRPFLRSGLLSPEDVGQEMREGVMRLRFLEEGRPPFVPLASLGELLGASPEEREAASAAASPEELAHFRKAFPDSLLLELYALLYRPFGDWPEGRVRRLLREELPWGVREALRLRLELGRDPLAPLSPPEPPPGDLWPEEFLFTWLLLAPPEEEVEEAFLVPPGNRAVNLDWLNVYPLRVRRLEAQRPWRKEPLPEGGGLEDWARRLPLSLRTFWLVELEVDEGMGLEDLLDPETLRDLLEGLTPGARSLLARLVREGRLPLSQAEEKALAQLERRFLAFVGAGEVGLPGDLRRALFRAL</sequence>
<evidence type="ECO:0000313" key="2">
    <source>
        <dbReference type="Proteomes" id="UP000596099"/>
    </source>
</evidence>
<dbReference type="EMBL" id="AP024273">
    <property type="protein sequence ID" value="BCP67780.1"/>
    <property type="molecule type" value="Genomic_DNA"/>
</dbReference>
<dbReference type="AlphaFoldDB" id="A0A7R7YJY5"/>
<name>A0A7R7YJY5_THETH</name>
<gene>
    <name evidence="1" type="ORF">TthHB5018_d27140</name>
</gene>
<reference evidence="2" key="1">
    <citation type="submission" date="2021-01" db="EMBL/GenBank/DDBJ databases">
        <title>Complete Genome Sequence of Thermus thermophilus Strain HB5018, Isolated from Mine Onsen Hot Spring.</title>
        <authorList>
            <person name="Miyazaki K."/>
            <person name="Moriya T."/>
            <person name="Nemoto N."/>
            <person name="Oshima T."/>
            <person name="Yura K."/>
            <person name="Bessho Y."/>
        </authorList>
    </citation>
    <scope>NUCLEOTIDE SEQUENCE [LARGE SCALE GENOMIC DNA]</scope>
    <source>
        <strain evidence="2">HB5018</strain>
        <plasmid evidence="2">pHB5018d</plasmid>
    </source>
</reference>
<protein>
    <submittedName>
        <fullName evidence="1">Uncharacterized protein</fullName>
    </submittedName>
</protein>
<evidence type="ECO:0000313" key="1">
    <source>
        <dbReference type="EMBL" id="BCP67780.1"/>
    </source>
</evidence>
<organism evidence="1 2">
    <name type="scientific">Thermus thermophilus</name>
    <dbReference type="NCBI Taxonomy" id="274"/>
    <lineage>
        <taxon>Bacteria</taxon>
        <taxon>Thermotogati</taxon>
        <taxon>Deinococcota</taxon>
        <taxon>Deinococci</taxon>
        <taxon>Thermales</taxon>
        <taxon>Thermaceae</taxon>
        <taxon>Thermus</taxon>
    </lineage>
</organism>
<keyword evidence="1" id="KW-0614">Plasmid</keyword>